<evidence type="ECO:0000256" key="2">
    <source>
        <dbReference type="SAM" id="MobiDB-lite"/>
    </source>
</evidence>
<accession>A0AAV5A977</accession>
<keyword evidence="1" id="KW-0694">RNA-binding</keyword>
<proteinExistence type="predicted"/>
<gene>
    <name evidence="4" type="ORF">Clacol_002673</name>
</gene>
<dbReference type="Proteomes" id="UP001050691">
    <property type="component" value="Unassembled WGS sequence"/>
</dbReference>
<feature type="region of interest" description="Disordered" evidence="2">
    <location>
        <begin position="1"/>
        <end position="29"/>
    </location>
</feature>
<feature type="compositionally biased region" description="Basic residues" evidence="2">
    <location>
        <begin position="246"/>
        <end position="261"/>
    </location>
</feature>
<keyword evidence="5" id="KW-1185">Reference proteome</keyword>
<dbReference type="InterPro" id="IPR012677">
    <property type="entry name" value="Nucleotide-bd_a/b_plait_sf"/>
</dbReference>
<evidence type="ECO:0000313" key="4">
    <source>
        <dbReference type="EMBL" id="GJJ08455.1"/>
    </source>
</evidence>
<evidence type="ECO:0000259" key="3">
    <source>
        <dbReference type="PROSITE" id="PS50102"/>
    </source>
</evidence>
<feature type="region of interest" description="Disordered" evidence="2">
    <location>
        <begin position="235"/>
        <end position="267"/>
    </location>
</feature>
<dbReference type="SMART" id="SM00360">
    <property type="entry name" value="RRM"/>
    <property type="match status" value="1"/>
</dbReference>
<reference evidence="4" key="1">
    <citation type="submission" date="2021-10" db="EMBL/GenBank/DDBJ databases">
        <title>De novo Genome Assembly of Clathrus columnatus (Basidiomycota, Fungi) Using Illumina and Nanopore Sequence Data.</title>
        <authorList>
            <person name="Ogiso-Tanaka E."/>
            <person name="Itagaki H."/>
            <person name="Hosoya T."/>
            <person name="Hosaka K."/>
        </authorList>
    </citation>
    <scope>NUCLEOTIDE SEQUENCE</scope>
    <source>
        <strain evidence="4">MO-923</strain>
    </source>
</reference>
<feature type="domain" description="RRM" evidence="3">
    <location>
        <begin position="117"/>
        <end position="193"/>
    </location>
</feature>
<dbReference type="Pfam" id="PF00076">
    <property type="entry name" value="RRM_1"/>
    <property type="match status" value="1"/>
</dbReference>
<dbReference type="AlphaFoldDB" id="A0AAV5A977"/>
<dbReference type="Gene3D" id="3.30.70.330">
    <property type="match status" value="1"/>
</dbReference>
<dbReference type="InterPro" id="IPR000504">
    <property type="entry name" value="RRM_dom"/>
</dbReference>
<protein>
    <recommendedName>
        <fullName evidence="3">RRM domain-containing protein</fullName>
    </recommendedName>
</protein>
<dbReference type="EMBL" id="BPWL01000003">
    <property type="protein sequence ID" value="GJJ08455.1"/>
    <property type="molecule type" value="Genomic_DNA"/>
</dbReference>
<evidence type="ECO:0000256" key="1">
    <source>
        <dbReference type="PROSITE-ProRule" id="PRU00176"/>
    </source>
</evidence>
<organism evidence="4 5">
    <name type="scientific">Clathrus columnatus</name>
    <dbReference type="NCBI Taxonomy" id="1419009"/>
    <lineage>
        <taxon>Eukaryota</taxon>
        <taxon>Fungi</taxon>
        <taxon>Dikarya</taxon>
        <taxon>Basidiomycota</taxon>
        <taxon>Agaricomycotina</taxon>
        <taxon>Agaricomycetes</taxon>
        <taxon>Phallomycetidae</taxon>
        <taxon>Phallales</taxon>
        <taxon>Clathraceae</taxon>
        <taxon>Clathrus</taxon>
    </lineage>
</organism>
<dbReference type="PROSITE" id="PS50102">
    <property type="entry name" value="RRM"/>
    <property type="match status" value="1"/>
</dbReference>
<dbReference type="SUPFAM" id="SSF54928">
    <property type="entry name" value="RNA-binding domain, RBD"/>
    <property type="match status" value="1"/>
</dbReference>
<dbReference type="GO" id="GO:0003723">
    <property type="term" value="F:RNA binding"/>
    <property type="evidence" value="ECO:0007669"/>
    <property type="project" value="UniProtKB-UniRule"/>
</dbReference>
<name>A0AAV5A977_9AGAM</name>
<evidence type="ECO:0000313" key="5">
    <source>
        <dbReference type="Proteomes" id="UP001050691"/>
    </source>
</evidence>
<sequence>MEIDTPAPSLLERMGEAKKGGGGGGGGRLFAAARRSASAPYLKRRDVLGSSNADADGVWKHDKHESVNGNGGSLAARLQVRSRDARPRPDLSMVESHIRKTITPGLSIKGASVPSEPIVEVKGLVAGTTPEDVKAIFQSCGPITKAKLASTATPQAPHVLLFYEKREDAMNAINKFNGLNADGQKLAVNLYTLEQKIQSSGKNEDLLLQNEPSGGRMYSDQIAAMDPRAQIVIGDFTPDSSSTRPGRGRGGRRGGRGGRRGGKMEID</sequence>
<dbReference type="InterPro" id="IPR035979">
    <property type="entry name" value="RBD_domain_sf"/>
</dbReference>
<comment type="caution">
    <text evidence="4">The sequence shown here is derived from an EMBL/GenBank/DDBJ whole genome shotgun (WGS) entry which is preliminary data.</text>
</comment>